<evidence type="ECO:0000256" key="3">
    <source>
        <dbReference type="ARBA" id="ARBA00009504"/>
    </source>
</evidence>
<evidence type="ECO:0000256" key="7">
    <source>
        <dbReference type="SAM" id="MobiDB-lite"/>
    </source>
</evidence>
<evidence type="ECO:0000259" key="8">
    <source>
        <dbReference type="SMART" id="SM01194"/>
    </source>
</evidence>
<dbReference type="GO" id="GO:0070966">
    <property type="term" value="P:nuclear-transcribed mRNA catabolic process, no-go decay"/>
    <property type="evidence" value="ECO:0007669"/>
    <property type="project" value="InterPro"/>
</dbReference>
<reference evidence="9" key="1">
    <citation type="submission" date="2014-11" db="EMBL/GenBank/DDBJ databases">
        <authorList>
            <person name="Otto D Thomas"/>
            <person name="Naeem Raeece"/>
        </authorList>
    </citation>
    <scope>NUCLEOTIDE SEQUENCE</scope>
</reference>
<dbReference type="Pfam" id="PF26356">
    <property type="entry name" value="Pelota_N"/>
    <property type="match status" value="1"/>
</dbReference>
<keyword evidence="4 6" id="KW-0963">Cytoplasm</keyword>
<dbReference type="GO" id="GO:0046872">
    <property type="term" value="F:metal ion binding"/>
    <property type="evidence" value="ECO:0007669"/>
    <property type="project" value="UniProtKB-KW"/>
</dbReference>
<dbReference type="InterPro" id="IPR058547">
    <property type="entry name" value="Pelota_N"/>
</dbReference>
<gene>
    <name evidence="9" type="ORF">Cvel_8905</name>
</gene>
<dbReference type="Gene3D" id="3.30.1330.30">
    <property type="match status" value="1"/>
</dbReference>
<dbReference type="SUPFAM" id="SSF159065">
    <property type="entry name" value="Dom34/Pelota N-terminal domain-like"/>
    <property type="match status" value="1"/>
</dbReference>
<dbReference type="Pfam" id="PF03465">
    <property type="entry name" value="eRF1_3"/>
    <property type="match status" value="1"/>
</dbReference>
<dbReference type="GO" id="GO:0071025">
    <property type="term" value="P:RNA surveillance"/>
    <property type="evidence" value="ECO:0007669"/>
    <property type="project" value="InterPro"/>
</dbReference>
<dbReference type="AlphaFoldDB" id="A0A0G4HVR9"/>
<evidence type="ECO:0000256" key="5">
    <source>
        <dbReference type="ARBA" id="ARBA00022723"/>
    </source>
</evidence>
<dbReference type="EMBL" id="CDMZ01004078">
    <property type="protein sequence ID" value="CEM48574.1"/>
    <property type="molecule type" value="Genomic_DNA"/>
</dbReference>
<dbReference type="Gene3D" id="2.30.30.870">
    <property type="entry name" value="Pelota, domain A"/>
    <property type="match status" value="1"/>
</dbReference>
<dbReference type="GO" id="GO:0070481">
    <property type="term" value="P:nuclear-transcribed mRNA catabolic process, non-stop decay"/>
    <property type="evidence" value="ECO:0007669"/>
    <property type="project" value="InterPro"/>
</dbReference>
<comment type="subcellular location">
    <subcellularLocation>
        <location evidence="2 6">Cytoplasm</location>
    </subcellularLocation>
</comment>
<accession>A0A0G4HVR9</accession>
<dbReference type="InterPro" id="IPR029064">
    <property type="entry name" value="Ribosomal_eL30-like_sf"/>
</dbReference>
<feature type="domain" description="eRF1/Pelota-like N-terminal" evidence="8">
    <location>
        <begin position="1"/>
        <end position="131"/>
    </location>
</feature>
<keyword evidence="5 6" id="KW-0479">Metal-binding</keyword>
<dbReference type="InterPro" id="IPR005140">
    <property type="entry name" value="eRF1_Pelota-like_N"/>
</dbReference>
<dbReference type="SUPFAM" id="SSF53137">
    <property type="entry name" value="Translational machinery components"/>
    <property type="match status" value="1"/>
</dbReference>
<dbReference type="FunFam" id="2.30.30.870:FF:000001">
    <property type="entry name" value="Protein pelota homolog"/>
    <property type="match status" value="1"/>
</dbReference>
<evidence type="ECO:0000256" key="6">
    <source>
        <dbReference type="RuleBase" id="RU362019"/>
    </source>
</evidence>
<comment type="similarity">
    <text evidence="3 6">Belongs to the eukaryotic release factor 1 family. Pelota subfamily.</text>
</comment>
<dbReference type="SUPFAM" id="SSF55315">
    <property type="entry name" value="L30e-like"/>
    <property type="match status" value="1"/>
</dbReference>
<dbReference type="Gene3D" id="3.30.420.60">
    <property type="entry name" value="eRF1 domain 2"/>
    <property type="match status" value="1"/>
</dbReference>
<organism evidence="9">
    <name type="scientific">Chromera velia CCMP2878</name>
    <dbReference type="NCBI Taxonomy" id="1169474"/>
    <lineage>
        <taxon>Eukaryota</taxon>
        <taxon>Sar</taxon>
        <taxon>Alveolata</taxon>
        <taxon>Colpodellida</taxon>
        <taxon>Chromeraceae</taxon>
        <taxon>Chromera</taxon>
    </lineage>
</organism>
<dbReference type="NCBIfam" id="TIGR00111">
    <property type="entry name" value="pelota"/>
    <property type="match status" value="1"/>
</dbReference>
<dbReference type="InterPro" id="IPR004405">
    <property type="entry name" value="TF_pelota"/>
</dbReference>
<dbReference type="GO" id="GO:0005737">
    <property type="term" value="C:cytoplasm"/>
    <property type="evidence" value="ECO:0007669"/>
    <property type="project" value="UniProtKB-SubCell"/>
</dbReference>
<dbReference type="SMART" id="SM01194">
    <property type="entry name" value="eRF1_1"/>
    <property type="match status" value="1"/>
</dbReference>
<dbReference type="InterPro" id="IPR038069">
    <property type="entry name" value="Pelota/DOM34_N"/>
</dbReference>
<dbReference type="InterPro" id="IPR005142">
    <property type="entry name" value="eRF1_3"/>
</dbReference>
<dbReference type="VEuPathDB" id="CryptoDB:Cvel_8905"/>
<protein>
    <recommendedName>
        <fullName evidence="6">Protein pelota homolog</fullName>
    </recommendedName>
</protein>
<dbReference type="InterPro" id="IPR042226">
    <property type="entry name" value="eFR1_2_sf"/>
</dbReference>
<evidence type="ECO:0000256" key="1">
    <source>
        <dbReference type="ARBA" id="ARBA00001968"/>
    </source>
</evidence>
<evidence type="ECO:0000313" key="9">
    <source>
        <dbReference type="EMBL" id="CEM48574.1"/>
    </source>
</evidence>
<dbReference type="FunFam" id="3.30.1330.30:FF:000008">
    <property type="entry name" value="Protein pelota homolog"/>
    <property type="match status" value="1"/>
</dbReference>
<name>A0A0G4HVR9_9ALVE</name>
<comment type="cofactor">
    <cofactor evidence="1 6">
        <name>a divalent metal cation</name>
        <dbReference type="ChEBI" id="CHEBI:60240"/>
    </cofactor>
</comment>
<dbReference type="GO" id="GO:0070651">
    <property type="term" value="P:nonfunctional rRNA decay"/>
    <property type="evidence" value="ECO:0007669"/>
    <property type="project" value="TreeGrafter"/>
</dbReference>
<evidence type="ECO:0000256" key="2">
    <source>
        <dbReference type="ARBA" id="ARBA00004496"/>
    </source>
</evidence>
<dbReference type="Pfam" id="PF03464">
    <property type="entry name" value="eRF1_2"/>
    <property type="match status" value="1"/>
</dbReference>
<dbReference type="PANTHER" id="PTHR10853">
    <property type="entry name" value="PELOTA"/>
    <property type="match status" value="1"/>
</dbReference>
<proteinExistence type="inferred from homology"/>
<comment type="function">
    <text evidence="6">Component of the Pelota-HBS1L complex, a complex that recognizes stalled ribosomes and triggers the No-Go Decay (NGD) pathway. In the Pelota-HBS1L complex, pelo recognizes ribosomes stalled at the 3' end of an mRNA and engages stalled ribosomes by destabilizing mRNA in the mRNA channel.</text>
</comment>
<dbReference type="PhylomeDB" id="A0A0G4HVR9"/>
<sequence>MKVLSKRVEGQNGSGTIEFESEEAEDLWHLYNIVSKGDCVRALTFRKVVREGVAGSTSSEMKKMVLTIQVKSVDYDARTDLLRFQGQNKSENPHVKLGQFHTIEFGLNHKMSVWKARWDSIFMDRVKEATDPKKSAEIAVLLIDAGIANLFLLTASLAKDVLKVEQAIPKRRGPFSNHDKAVVRFFGSVLNGLIQHVDTEVIKCVVVAGPGFTKDDFMTFVEKESQGKGGEKAPELLRKGLGMFVVAKASSAHRPALNELLSDPTVSSRIANTKASNQIRALERFYSTLANAPDKACYGPKHVRFAVERGAVEILMLADGLFRSAKTRERRNYVDLAETCKNTGAEVLIFSDMHVSGEQLKQLSGIAALLKYPLPELDELDDDGGNPGGARENVAQAEDEEDEGGGPQAPSDDLFGNFDPT</sequence>
<dbReference type="PANTHER" id="PTHR10853:SF0">
    <property type="entry name" value="PROTEIN PELOTA HOMOLOG"/>
    <property type="match status" value="1"/>
</dbReference>
<dbReference type="GO" id="GO:0032790">
    <property type="term" value="P:ribosome disassembly"/>
    <property type="evidence" value="ECO:0007669"/>
    <property type="project" value="TreeGrafter"/>
</dbReference>
<dbReference type="InterPro" id="IPR005141">
    <property type="entry name" value="eRF1_2"/>
</dbReference>
<evidence type="ECO:0000256" key="4">
    <source>
        <dbReference type="ARBA" id="ARBA00022490"/>
    </source>
</evidence>
<feature type="region of interest" description="Disordered" evidence="7">
    <location>
        <begin position="377"/>
        <end position="421"/>
    </location>
</feature>